<organism evidence="1">
    <name type="scientific">Siphoviridae sp. ctSMg55</name>
    <dbReference type="NCBI Taxonomy" id="2825509"/>
    <lineage>
        <taxon>Viruses</taxon>
        <taxon>Duplodnaviria</taxon>
        <taxon>Heunggongvirae</taxon>
        <taxon>Uroviricota</taxon>
        <taxon>Caudoviricetes</taxon>
    </lineage>
</organism>
<accession>A0A8S5V4Q3</accession>
<evidence type="ECO:0000313" key="1">
    <source>
        <dbReference type="EMBL" id="DAG01729.1"/>
    </source>
</evidence>
<name>A0A8S5V4Q3_9CAUD</name>
<protein>
    <submittedName>
        <fullName evidence="1">Uncharacterized protein</fullName>
    </submittedName>
</protein>
<sequence length="116" mass="12955">MLDKAEIRKEIARLEYEESSYSNYAKLADLYTIQNQMHDDTRGDTTCYARAYSAAPAPASIVTSEMIGDYGDSDFLRAVAGKAPARVWSVVDELMDTLAMVNAKVYDSVMRKIQSI</sequence>
<reference evidence="1" key="1">
    <citation type="journal article" date="2021" name="Proc. Natl. Acad. Sci. U.S.A.">
        <title>A Catalog of Tens of Thousands of Viruses from Human Metagenomes Reveals Hidden Associations with Chronic Diseases.</title>
        <authorList>
            <person name="Tisza M.J."/>
            <person name="Buck C.B."/>
        </authorList>
    </citation>
    <scope>NUCLEOTIDE SEQUENCE</scope>
    <source>
        <strain evidence="1">CtSMg55</strain>
    </source>
</reference>
<dbReference type="EMBL" id="BK016197">
    <property type="protein sequence ID" value="DAG01729.1"/>
    <property type="molecule type" value="Genomic_DNA"/>
</dbReference>
<proteinExistence type="predicted"/>